<dbReference type="EMBL" id="DVOE01000047">
    <property type="protein sequence ID" value="HIU98828.1"/>
    <property type="molecule type" value="Genomic_DNA"/>
</dbReference>
<dbReference type="InterPro" id="IPR036259">
    <property type="entry name" value="MFS_trans_sf"/>
</dbReference>
<name>A0A9D1N985_9FIRM</name>
<feature type="transmembrane region" description="Helical" evidence="2">
    <location>
        <begin position="338"/>
        <end position="359"/>
    </location>
</feature>
<comment type="caution">
    <text evidence="3">The sequence shown here is derived from an EMBL/GenBank/DDBJ whole genome shotgun (WGS) entry which is preliminary data.</text>
</comment>
<feature type="compositionally biased region" description="Acidic residues" evidence="1">
    <location>
        <begin position="686"/>
        <end position="697"/>
    </location>
</feature>
<reference evidence="3" key="1">
    <citation type="submission" date="2020-10" db="EMBL/GenBank/DDBJ databases">
        <authorList>
            <person name="Gilroy R."/>
        </authorList>
    </citation>
    <scope>NUCLEOTIDE SEQUENCE</scope>
    <source>
        <strain evidence="3">10406</strain>
    </source>
</reference>
<reference evidence="3" key="2">
    <citation type="journal article" date="2021" name="PeerJ">
        <title>Extensive microbial diversity within the chicken gut microbiome revealed by metagenomics and culture.</title>
        <authorList>
            <person name="Gilroy R."/>
            <person name="Ravi A."/>
            <person name="Getino M."/>
            <person name="Pursley I."/>
            <person name="Horton D.L."/>
            <person name="Alikhan N.F."/>
            <person name="Baker D."/>
            <person name="Gharbi K."/>
            <person name="Hall N."/>
            <person name="Watson M."/>
            <person name="Adriaenssens E.M."/>
            <person name="Foster-Nyarko E."/>
            <person name="Jarju S."/>
            <person name="Secka A."/>
            <person name="Antonio M."/>
            <person name="Oren A."/>
            <person name="Chaudhuri R.R."/>
            <person name="La Ragione R."/>
            <person name="Hildebrand F."/>
            <person name="Pallen M.J."/>
        </authorList>
    </citation>
    <scope>NUCLEOTIDE SEQUENCE</scope>
    <source>
        <strain evidence="3">10406</strain>
    </source>
</reference>
<feature type="transmembrane region" description="Helical" evidence="2">
    <location>
        <begin position="74"/>
        <end position="94"/>
    </location>
</feature>
<feature type="transmembrane region" description="Helical" evidence="2">
    <location>
        <begin position="495"/>
        <end position="522"/>
    </location>
</feature>
<dbReference type="Proteomes" id="UP000886857">
    <property type="component" value="Unassembled WGS sequence"/>
</dbReference>
<sequence>MADLEVKDAGTGEAAATAAAPDNRSFWHKLFGTQPNDGDMQPKEAIAYSLCGFGQNLICTIIGSYLTIFMTDAIGYGALQVALLMLLARIYDALNDPIMGSIVDRTKTKWGKCRPYLKWMALPVAGITILCFLPWYPASPGGFAAMTIMYLIWGMVYTVCDVPYWGLTSCMTHDTYRRGNMLTIARLLCTAGAGLVTIIVPQITSGMTNDYQLQINAYQGVVSQLQVAYDKGELAEGVYLDFDEDANRAYKTIGSSLEEFINTHFAEGSAVWEAYYGNAEKNAEARAEGKAPDKLTGLIPVYEYYHENDPDAVYDWSGTDLQSALKGELNNKQSNLQWIYFIAAIVCVAVGTPLFFVGFKGTKERTDPIENPPSLKHNLQLLFKNKPLMLIVISGILGAARMVFTYTGGLYFCKYVLDNVELIGMHGEGLYTLVTIAIVPGGLIASVLVPFLTKKIGKKQSYIWTNIAGGVALLIAFIVGIAINGGGKGDYTDVATLVIAILAIVISGVPSGLTNIVSYAMIGDTVEYLELKTGERAEGICFAMQTFINKIGMAIGAFIGVMGYYIAGVTPNNPGALTASGKDIMWIMLMLVAAISFIASAIPMFFYKFTEKEQKAAVEEIERRKAEKLALAGADGTEVSEDAFDAATDGAEGVEVALSVSDEKAAYGAEETPPDDEAPVAAPIEDAAEEAGEDKPE</sequence>
<feature type="transmembrane region" description="Helical" evidence="2">
    <location>
        <begin position="586"/>
        <end position="607"/>
    </location>
</feature>
<evidence type="ECO:0000256" key="1">
    <source>
        <dbReference type="SAM" id="MobiDB-lite"/>
    </source>
</evidence>
<feature type="transmembrane region" description="Helical" evidence="2">
    <location>
        <begin position="181"/>
        <end position="203"/>
    </location>
</feature>
<feature type="transmembrane region" description="Helical" evidence="2">
    <location>
        <begin position="142"/>
        <end position="160"/>
    </location>
</feature>
<feature type="transmembrane region" description="Helical" evidence="2">
    <location>
        <begin position="388"/>
        <end position="409"/>
    </location>
</feature>
<dbReference type="PANTHER" id="PTHR11328:SF24">
    <property type="entry name" value="MAJOR FACILITATOR SUPERFAMILY (MFS) PROFILE DOMAIN-CONTAINING PROTEIN"/>
    <property type="match status" value="1"/>
</dbReference>
<dbReference type="SUPFAM" id="SSF103473">
    <property type="entry name" value="MFS general substrate transporter"/>
    <property type="match status" value="2"/>
</dbReference>
<evidence type="ECO:0000313" key="4">
    <source>
        <dbReference type="Proteomes" id="UP000886857"/>
    </source>
</evidence>
<feature type="transmembrane region" description="Helical" evidence="2">
    <location>
        <begin position="115"/>
        <end position="136"/>
    </location>
</feature>
<dbReference type="Pfam" id="PF13347">
    <property type="entry name" value="MFS_2"/>
    <property type="match status" value="2"/>
</dbReference>
<feature type="transmembrane region" description="Helical" evidence="2">
    <location>
        <begin position="429"/>
        <end position="451"/>
    </location>
</feature>
<protein>
    <submittedName>
        <fullName evidence="3">MFS transporter</fullName>
    </submittedName>
</protein>
<feature type="region of interest" description="Disordered" evidence="1">
    <location>
        <begin position="662"/>
        <end position="697"/>
    </location>
</feature>
<dbReference type="PANTHER" id="PTHR11328">
    <property type="entry name" value="MAJOR FACILITATOR SUPERFAMILY DOMAIN-CONTAINING PROTEIN"/>
    <property type="match status" value="1"/>
</dbReference>
<dbReference type="CDD" id="cd17332">
    <property type="entry name" value="MFS_MelB_like"/>
    <property type="match status" value="1"/>
</dbReference>
<proteinExistence type="predicted"/>
<organism evidence="3 4">
    <name type="scientific">Candidatus Limadaptatus stercoripullorum</name>
    <dbReference type="NCBI Taxonomy" id="2840846"/>
    <lineage>
        <taxon>Bacteria</taxon>
        <taxon>Bacillati</taxon>
        <taxon>Bacillota</taxon>
        <taxon>Clostridia</taxon>
        <taxon>Eubacteriales</taxon>
        <taxon>Candidatus Limadaptatus</taxon>
    </lineage>
</organism>
<evidence type="ECO:0000256" key="2">
    <source>
        <dbReference type="SAM" id="Phobius"/>
    </source>
</evidence>
<dbReference type="AlphaFoldDB" id="A0A9D1N985"/>
<dbReference type="GO" id="GO:0015293">
    <property type="term" value="F:symporter activity"/>
    <property type="evidence" value="ECO:0007669"/>
    <property type="project" value="InterPro"/>
</dbReference>
<feature type="transmembrane region" description="Helical" evidence="2">
    <location>
        <begin position="542"/>
        <end position="566"/>
    </location>
</feature>
<gene>
    <name evidence="3" type="ORF">IAC73_03175</name>
</gene>
<keyword evidence="2" id="KW-0812">Transmembrane</keyword>
<keyword evidence="2" id="KW-1133">Transmembrane helix</keyword>
<dbReference type="InterPro" id="IPR039672">
    <property type="entry name" value="MFS_2"/>
</dbReference>
<dbReference type="GO" id="GO:0005886">
    <property type="term" value="C:plasma membrane"/>
    <property type="evidence" value="ECO:0007669"/>
    <property type="project" value="TreeGrafter"/>
</dbReference>
<evidence type="ECO:0000313" key="3">
    <source>
        <dbReference type="EMBL" id="HIU98828.1"/>
    </source>
</evidence>
<feature type="transmembrane region" description="Helical" evidence="2">
    <location>
        <begin position="45"/>
        <end position="68"/>
    </location>
</feature>
<dbReference type="GO" id="GO:0008643">
    <property type="term" value="P:carbohydrate transport"/>
    <property type="evidence" value="ECO:0007669"/>
    <property type="project" value="InterPro"/>
</dbReference>
<keyword evidence="2" id="KW-0472">Membrane</keyword>
<feature type="transmembrane region" description="Helical" evidence="2">
    <location>
        <begin position="463"/>
        <end position="483"/>
    </location>
</feature>
<dbReference type="Gene3D" id="1.20.1250.20">
    <property type="entry name" value="MFS general substrate transporter like domains"/>
    <property type="match status" value="2"/>
</dbReference>
<accession>A0A9D1N985</accession>